<dbReference type="AlphaFoldDB" id="A0A6N3EKB2"/>
<evidence type="ECO:0000313" key="1">
    <source>
        <dbReference type="EMBL" id="VYU39181.1"/>
    </source>
</evidence>
<accession>A0A6N3EKB2</accession>
<organism evidence="1">
    <name type="scientific">Parabacteroides merdae</name>
    <dbReference type="NCBI Taxonomy" id="46503"/>
    <lineage>
        <taxon>Bacteria</taxon>
        <taxon>Pseudomonadati</taxon>
        <taxon>Bacteroidota</taxon>
        <taxon>Bacteroidia</taxon>
        <taxon>Bacteroidales</taxon>
        <taxon>Tannerellaceae</taxon>
        <taxon>Parabacteroides</taxon>
    </lineage>
</organism>
<name>A0A6N3EKB2_9BACT</name>
<gene>
    <name evidence="1" type="ORF">PMLFYP103_01985</name>
</gene>
<proteinExistence type="predicted"/>
<dbReference type="EMBL" id="CACRUV010000022">
    <property type="protein sequence ID" value="VYU39181.1"/>
    <property type="molecule type" value="Genomic_DNA"/>
</dbReference>
<reference evidence="1" key="1">
    <citation type="submission" date="2019-11" db="EMBL/GenBank/DDBJ databases">
        <authorList>
            <person name="Feng L."/>
        </authorList>
    </citation>
    <scope>NUCLEOTIDE SEQUENCE</scope>
    <source>
        <strain evidence="1">PmerdaeLFYP103</strain>
    </source>
</reference>
<protein>
    <submittedName>
        <fullName evidence="1">Uncharacterized protein</fullName>
    </submittedName>
</protein>
<sequence length="99" mass="11817">MKKPQCKDTCVKTVCQAFYRQYMLSQEELCNKKCYKGQNFTQWYQILLKLTFRFLFLKEKDALSGAYNRHCLPANKLRFSNGPDNFLFRIAPLVKSVRY</sequence>